<evidence type="ECO:0000313" key="2">
    <source>
        <dbReference type="EMBL" id="SVB57866.1"/>
    </source>
</evidence>
<feature type="transmembrane region" description="Helical" evidence="1">
    <location>
        <begin position="12"/>
        <end position="31"/>
    </location>
</feature>
<organism evidence="2">
    <name type="scientific">marine metagenome</name>
    <dbReference type="NCBI Taxonomy" id="408172"/>
    <lineage>
        <taxon>unclassified sequences</taxon>
        <taxon>metagenomes</taxon>
        <taxon>ecological metagenomes</taxon>
    </lineage>
</organism>
<evidence type="ECO:0000256" key="1">
    <source>
        <dbReference type="SAM" id="Phobius"/>
    </source>
</evidence>
<keyword evidence="1" id="KW-0812">Transmembrane</keyword>
<gene>
    <name evidence="2" type="ORF">METZ01_LOCUS210720</name>
</gene>
<proteinExistence type="predicted"/>
<dbReference type="EMBL" id="UINC01047947">
    <property type="protein sequence ID" value="SVB57866.1"/>
    <property type="molecule type" value="Genomic_DNA"/>
</dbReference>
<accession>A0A382F4B5</accession>
<keyword evidence="1" id="KW-0472">Membrane</keyword>
<reference evidence="2" key="1">
    <citation type="submission" date="2018-05" db="EMBL/GenBank/DDBJ databases">
        <authorList>
            <person name="Lanie J.A."/>
            <person name="Ng W.-L."/>
            <person name="Kazmierczak K.M."/>
            <person name="Andrzejewski T.M."/>
            <person name="Davidsen T.M."/>
            <person name="Wayne K.J."/>
            <person name="Tettelin H."/>
            <person name="Glass J.I."/>
            <person name="Rusch D."/>
            <person name="Podicherti R."/>
            <person name="Tsui H.-C.T."/>
            <person name="Winkler M.E."/>
        </authorList>
    </citation>
    <scope>NUCLEOTIDE SEQUENCE</scope>
</reference>
<sequence>DPRSDNQYLSGMLIAAQIGGFTPIAAMIQGYS</sequence>
<protein>
    <submittedName>
        <fullName evidence="2">Uncharacterized protein</fullName>
    </submittedName>
</protein>
<keyword evidence="1" id="KW-1133">Transmembrane helix</keyword>
<feature type="non-terminal residue" evidence="2">
    <location>
        <position position="1"/>
    </location>
</feature>
<dbReference type="AlphaFoldDB" id="A0A382F4B5"/>
<name>A0A382F4B5_9ZZZZ</name>